<dbReference type="Proteomes" id="UP000050424">
    <property type="component" value="Unassembled WGS sequence"/>
</dbReference>
<gene>
    <name evidence="1" type="ORF">AK830_g9124</name>
</gene>
<evidence type="ECO:0000313" key="1">
    <source>
        <dbReference type="EMBL" id="KPM37424.1"/>
    </source>
</evidence>
<comment type="caution">
    <text evidence="1">The sequence shown here is derived from an EMBL/GenBank/DDBJ whole genome shotgun (WGS) entry which is preliminary data.</text>
</comment>
<name>A0A0P7B9P3_9HYPO</name>
<proteinExistence type="predicted"/>
<protein>
    <submittedName>
        <fullName evidence="1">Uncharacterized protein</fullName>
    </submittedName>
</protein>
<keyword evidence="2" id="KW-1185">Reference proteome</keyword>
<evidence type="ECO:0000313" key="2">
    <source>
        <dbReference type="Proteomes" id="UP000050424"/>
    </source>
</evidence>
<sequence length="142" mass="16702">MVVTDCYEILQTHRPKKVMDIPFKRIEPQGNIIYFFNLCVANFELRFTGDEQQVVSYRIGNPFGHYTRAEMDVLHLDVCRVLQDTFGSSQRVRRLDCDIAILQVLEIIAEFTRTLTTRGNRKRDADTSRDSRRGRFRLVTRD</sequence>
<reference evidence="1 2" key="1">
    <citation type="submission" date="2015-09" db="EMBL/GenBank/DDBJ databases">
        <title>Draft genome of a European isolate of the apple canker pathogen Neonectria ditissima.</title>
        <authorList>
            <person name="Gomez-Cortecero A."/>
            <person name="Harrison R.J."/>
            <person name="Armitage A.D."/>
        </authorList>
    </citation>
    <scope>NUCLEOTIDE SEQUENCE [LARGE SCALE GENOMIC DNA]</scope>
    <source>
        <strain evidence="1 2">R09/05</strain>
    </source>
</reference>
<organism evidence="1 2">
    <name type="scientific">Neonectria ditissima</name>
    <dbReference type="NCBI Taxonomy" id="78410"/>
    <lineage>
        <taxon>Eukaryota</taxon>
        <taxon>Fungi</taxon>
        <taxon>Dikarya</taxon>
        <taxon>Ascomycota</taxon>
        <taxon>Pezizomycotina</taxon>
        <taxon>Sordariomycetes</taxon>
        <taxon>Hypocreomycetidae</taxon>
        <taxon>Hypocreales</taxon>
        <taxon>Nectriaceae</taxon>
        <taxon>Neonectria</taxon>
    </lineage>
</organism>
<dbReference type="EMBL" id="LKCW01000166">
    <property type="protein sequence ID" value="KPM37424.1"/>
    <property type="molecule type" value="Genomic_DNA"/>
</dbReference>
<dbReference type="OrthoDB" id="10256774at2759"/>
<accession>A0A0P7B9P3</accession>
<dbReference type="AlphaFoldDB" id="A0A0P7B9P3"/>